<dbReference type="SUPFAM" id="SSF53623">
    <property type="entry name" value="MurD-like peptide ligases, catalytic domain"/>
    <property type="match status" value="1"/>
</dbReference>
<dbReference type="Pfam" id="PF02875">
    <property type="entry name" value="Mur_ligase_C"/>
    <property type="match status" value="1"/>
</dbReference>
<dbReference type="SUPFAM" id="SSF51984">
    <property type="entry name" value="MurCD N-terminal domain"/>
    <property type="match status" value="1"/>
</dbReference>
<evidence type="ECO:0000259" key="13">
    <source>
        <dbReference type="Pfam" id="PF08245"/>
    </source>
</evidence>
<dbReference type="PROSITE" id="PS01011">
    <property type="entry name" value="FOLYLPOLYGLU_SYNT_1"/>
    <property type="match status" value="1"/>
</dbReference>
<dbReference type="UniPathway" id="UPA00219"/>
<evidence type="ECO:0000256" key="9">
    <source>
        <dbReference type="HAMAP-Rule" id="MF_00639"/>
    </source>
</evidence>
<evidence type="ECO:0000256" key="1">
    <source>
        <dbReference type="ARBA" id="ARBA00004496"/>
    </source>
</evidence>
<dbReference type="InterPro" id="IPR004101">
    <property type="entry name" value="Mur_ligase_C"/>
</dbReference>
<evidence type="ECO:0000256" key="2">
    <source>
        <dbReference type="ARBA" id="ARBA00004752"/>
    </source>
</evidence>
<comment type="pathway">
    <text evidence="2 9 10">Cell wall biogenesis; peptidoglycan biosynthesis.</text>
</comment>
<evidence type="ECO:0000256" key="10">
    <source>
        <dbReference type="RuleBase" id="RU003664"/>
    </source>
</evidence>
<evidence type="ECO:0000256" key="3">
    <source>
        <dbReference type="ARBA" id="ARBA00022490"/>
    </source>
</evidence>
<dbReference type="GO" id="GO:0008764">
    <property type="term" value="F:UDP-N-acetylmuramoylalanine-D-glutamate ligase activity"/>
    <property type="evidence" value="ECO:0007669"/>
    <property type="project" value="UniProtKB-UniRule"/>
</dbReference>
<comment type="catalytic activity">
    <reaction evidence="9 10">
        <text>UDP-N-acetyl-alpha-D-muramoyl-L-alanine + D-glutamate + ATP = UDP-N-acetyl-alpha-D-muramoyl-L-alanyl-D-glutamate + ADP + phosphate + H(+)</text>
        <dbReference type="Rhea" id="RHEA:16429"/>
        <dbReference type="ChEBI" id="CHEBI:15378"/>
        <dbReference type="ChEBI" id="CHEBI:29986"/>
        <dbReference type="ChEBI" id="CHEBI:30616"/>
        <dbReference type="ChEBI" id="CHEBI:43474"/>
        <dbReference type="ChEBI" id="CHEBI:83898"/>
        <dbReference type="ChEBI" id="CHEBI:83900"/>
        <dbReference type="ChEBI" id="CHEBI:456216"/>
        <dbReference type="EC" id="6.3.2.9"/>
    </reaction>
</comment>
<dbReference type="EC" id="6.3.2.9" evidence="9 10"/>
<evidence type="ECO:0000313" key="14">
    <source>
        <dbReference type="EMBL" id="KWT64295.1"/>
    </source>
</evidence>
<dbReference type="PANTHER" id="PTHR43692:SF1">
    <property type="entry name" value="UDP-N-ACETYLMURAMOYLALANINE--D-GLUTAMATE LIGASE"/>
    <property type="match status" value="1"/>
</dbReference>
<keyword evidence="5 9" id="KW-0132">Cell division</keyword>
<evidence type="ECO:0000256" key="8">
    <source>
        <dbReference type="ARBA" id="ARBA00023306"/>
    </source>
</evidence>
<dbReference type="GO" id="GO:0051301">
    <property type="term" value="P:cell division"/>
    <property type="evidence" value="ECO:0007669"/>
    <property type="project" value="UniProtKB-KW"/>
</dbReference>
<evidence type="ECO:0000256" key="4">
    <source>
        <dbReference type="ARBA" id="ARBA00022598"/>
    </source>
</evidence>
<dbReference type="GO" id="GO:0005524">
    <property type="term" value="F:ATP binding"/>
    <property type="evidence" value="ECO:0007669"/>
    <property type="project" value="UniProtKB-UniRule"/>
</dbReference>
<feature type="binding site" evidence="9">
    <location>
        <begin position="121"/>
        <end position="127"/>
    </location>
    <ligand>
        <name>ATP</name>
        <dbReference type="ChEBI" id="CHEBI:30616"/>
    </ligand>
</feature>
<feature type="chain" id="PRO_5007132469" description="UDP-N-acetylmuramoylalanine--D-glutamate ligase" evidence="11">
    <location>
        <begin position="26"/>
        <end position="475"/>
    </location>
</feature>
<accession>A0A109B8Z1</accession>
<protein>
    <recommendedName>
        <fullName evidence="9 10">UDP-N-acetylmuramoylalanine--D-glutamate ligase</fullName>
        <ecNumber evidence="9 10">6.3.2.9</ecNumber>
    </recommendedName>
    <alternativeName>
        <fullName evidence="9">D-glutamic acid-adding enzyme</fullName>
    </alternativeName>
    <alternativeName>
        <fullName evidence="9">UDP-N-acetylmuramoyl-L-alanyl-D-glutamate synthetase</fullName>
    </alternativeName>
</protein>
<evidence type="ECO:0000256" key="5">
    <source>
        <dbReference type="ARBA" id="ARBA00022618"/>
    </source>
</evidence>
<dbReference type="InterPro" id="IPR013221">
    <property type="entry name" value="Mur_ligase_cen"/>
</dbReference>
<organism evidence="14 15">
    <name type="scientific">Hyphomicrobium sulfonivorans</name>
    <dbReference type="NCBI Taxonomy" id="121290"/>
    <lineage>
        <taxon>Bacteria</taxon>
        <taxon>Pseudomonadati</taxon>
        <taxon>Pseudomonadota</taxon>
        <taxon>Alphaproteobacteria</taxon>
        <taxon>Hyphomicrobiales</taxon>
        <taxon>Hyphomicrobiaceae</taxon>
        <taxon>Hyphomicrobium</taxon>
    </lineage>
</organism>
<evidence type="ECO:0000313" key="15">
    <source>
        <dbReference type="Proteomes" id="UP000059074"/>
    </source>
</evidence>
<keyword evidence="4 9" id="KW-0436">Ligase</keyword>
<gene>
    <name evidence="9" type="primary">murD</name>
    <name evidence="14" type="ORF">APY04_3307</name>
</gene>
<reference evidence="14 15" key="1">
    <citation type="submission" date="2015-10" db="EMBL/GenBank/DDBJ databases">
        <title>Transcriptomic analysis of a linuron degrading triple-species bacterial consortium.</title>
        <authorList>
            <person name="Albers P."/>
        </authorList>
    </citation>
    <scope>NUCLEOTIDE SEQUENCE [LARGE SCALE GENOMIC DNA]</scope>
    <source>
        <strain evidence="14 15">WDL6</strain>
    </source>
</reference>
<dbReference type="NCBIfam" id="TIGR01087">
    <property type="entry name" value="murD"/>
    <property type="match status" value="1"/>
</dbReference>
<dbReference type="EMBL" id="LMTR01000093">
    <property type="protein sequence ID" value="KWT64295.1"/>
    <property type="molecule type" value="Genomic_DNA"/>
</dbReference>
<comment type="function">
    <text evidence="9 10">Cell wall formation. Catalyzes the addition of glutamate to the nucleotide precursor UDP-N-acetylmuramoyl-L-alanine (UMA).</text>
</comment>
<dbReference type="AlphaFoldDB" id="A0A109B8Z1"/>
<dbReference type="InterPro" id="IPR036565">
    <property type="entry name" value="Mur-like_cat_sf"/>
</dbReference>
<dbReference type="HAMAP" id="MF_00639">
    <property type="entry name" value="MurD"/>
    <property type="match status" value="1"/>
</dbReference>
<dbReference type="Gene3D" id="3.40.50.720">
    <property type="entry name" value="NAD(P)-binding Rossmann-like Domain"/>
    <property type="match status" value="1"/>
</dbReference>
<comment type="subcellular location">
    <subcellularLocation>
        <location evidence="1 9 10">Cytoplasm</location>
    </subcellularLocation>
</comment>
<sequence>MIRITSFAGKRVAVFGLGASGIATAKALVAGGADVVCCDDNASGLQAAADAGLATADLKEANWAVYAALILAPGVPLTHPEPHWTVRAARLAGVEVIGDLELFVRERRLQDFDVPLIAITGTNGKSTTTALVGHLLREAGRDVEVGGNIGTAMLALEPFAPGRHYVIECSSYQIDLAPGIDASVGVLLNVTPDHLDRHGTIENYAAVKAQLVLQAKHAVIGVDDNYCRAIAAKLIDAKGAEGVLRISSRPEAVCDVGVEDGDIVLRRDGWESTIAGLAGIGSLRGAHNAENACAAAAALLSLPQPLKPTEIDAGLKTFPGLAHRMEQLGRVGQTLFVNDSKATNADSTEKALLSFRGNIFWILGGKPKAGGITELVPYFDRVAKAYLIGEATEDFAATLEEGKVKFERCGTLEAATKAAARDAAASLNGASAEPVVLLSPACASFDQFRNFEVRGDAFRAQVAALPGFSAFRSGA</sequence>
<dbReference type="Proteomes" id="UP000059074">
    <property type="component" value="Unassembled WGS sequence"/>
</dbReference>
<dbReference type="Gene3D" id="3.40.1190.10">
    <property type="entry name" value="Mur-like, catalytic domain"/>
    <property type="match status" value="1"/>
</dbReference>
<dbReference type="GO" id="GO:0071555">
    <property type="term" value="P:cell wall organization"/>
    <property type="evidence" value="ECO:0007669"/>
    <property type="project" value="UniProtKB-KW"/>
</dbReference>
<keyword evidence="3 9" id="KW-0963">Cytoplasm</keyword>
<dbReference type="OrthoDB" id="9809796at2"/>
<proteinExistence type="inferred from homology"/>
<evidence type="ECO:0000256" key="7">
    <source>
        <dbReference type="ARBA" id="ARBA00022840"/>
    </source>
</evidence>
<dbReference type="GO" id="GO:0004326">
    <property type="term" value="F:tetrahydrofolylpolyglutamate synthase activity"/>
    <property type="evidence" value="ECO:0007669"/>
    <property type="project" value="InterPro"/>
</dbReference>
<keyword evidence="15" id="KW-1185">Reference proteome</keyword>
<dbReference type="GO" id="GO:0009252">
    <property type="term" value="P:peptidoglycan biosynthetic process"/>
    <property type="evidence" value="ECO:0007669"/>
    <property type="project" value="UniProtKB-UniRule"/>
</dbReference>
<keyword evidence="11" id="KW-0732">Signal</keyword>
<dbReference type="InterPro" id="IPR036615">
    <property type="entry name" value="Mur_ligase_C_dom_sf"/>
</dbReference>
<dbReference type="PATRIC" id="fig|121290.4.peg.738"/>
<evidence type="ECO:0000256" key="11">
    <source>
        <dbReference type="SAM" id="SignalP"/>
    </source>
</evidence>
<keyword evidence="9 10" id="KW-0961">Cell wall biogenesis/degradation</keyword>
<keyword evidence="7 9" id="KW-0067">ATP-binding</keyword>
<keyword evidence="9 10" id="KW-0133">Cell shape</keyword>
<feature type="domain" description="Mur ligase central" evidence="13">
    <location>
        <begin position="119"/>
        <end position="298"/>
    </location>
</feature>
<comment type="caution">
    <text evidence="14">The sequence shown here is derived from an EMBL/GenBank/DDBJ whole genome shotgun (WGS) entry which is preliminary data.</text>
</comment>
<evidence type="ECO:0000256" key="6">
    <source>
        <dbReference type="ARBA" id="ARBA00022741"/>
    </source>
</evidence>
<feature type="signal peptide" evidence="11">
    <location>
        <begin position="1"/>
        <end position="25"/>
    </location>
</feature>
<dbReference type="GO" id="GO:0005737">
    <property type="term" value="C:cytoplasm"/>
    <property type="evidence" value="ECO:0007669"/>
    <property type="project" value="UniProtKB-SubCell"/>
</dbReference>
<keyword evidence="9 10" id="KW-0573">Peptidoglycan synthesis</keyword>
<dbReference type="PANTHER" id="PTHR43692">
    <property type="entry name" value="UDP-N-ACETYLMURAMOYLALANINE--D-GLUTAMATE LIGASE"/>
    <property type="match status" value="1"/>
</dbReference>
<keyword evidence="6 9" id="KW-0547">Nucleotide-binding</keyword>
<name>A0A109B8Z1_HYPSL</name>
<keyword evidence="8 9" id="KW-0131">Cell cycle</keyword>
<dbReference type="RefSeq" id="WP_068464759.1">
    <property type="nucleotide sequence ID" value="NZ_LMTR01000093.1"/>
</dbReference>
<feature type="domain" description="Mur ligase C-terminal" evidence="12">
    <location>
        <begin position="323"/>
        <end position="442"/>
    </location>
</feature>
<evidence type="ECO:0000259" key="12">
    <source>
        <dbReference type="Pfam" id="PF02875"/>
    </source>
</evidence>
<dbReference type="GO" id="GO:0008360">
    <property type="term" value="P:regulation of cell shape"/>
    <property type="evidence" value="ECO:0007669"/>
    <property type="project" value="UniProtKB-KW"/>
</dbReference>
<dbReference type="InterPro" id="IPR018109">
    <property type="entry name" value="Folylpolyglutamate_synth_CS"/>
</dbReference>
<dbReference type="STRING" id="121290.APY04_3307"/>
<dbReference type="SUPFAM" id="SSF53244">
    <property type="entry name" value="MurD-like peptide ligases, peptide-binding domain"/>
    <property type="match status" value="1"/>
</dbReference>
<dbReference type="Gene3D" id="3.90.190.20">
    <property type="entry name" value="Mur ligase, C-terminal domain"/>
    <property type="match status" value="1"/>
</dbReference>
<comment type="similarity">
    <text evidence="9">Belongs to the MurCDEF family.</text>
</comment>
<dbReference type="InterPro" id="IPR005762">
    <property type="entry name" value="MurD"/>
</dbReference>
<dbReference type="Pfam" id="PF08245">
    <property type="entry name" value="Mur_ligase_M"/>
    <property type="match status" value="1"/>
</dbReference>